<protein>
    <submittedName>
        <fullName evidence="2">Putative ATPase</fullName>
    </submittedName>
</protein>
<dbReference type="OrthoDB" id="1098190at2"/>
<dbReference type="EMBL" id="QGGO01000003">
    <property type="protein sequence ID" value="PWK28650.1"/>
    <property type="molecule type" value="Genomic_DNA"/>
</dbReference>
<feature type="domain" description="Endonuclease GajA/Old nuclease/RecF-like AAA" evidence="1">
    <location>
        <begin position="197"/>
        <end position="309"/>
    </location>
</feature>
<dbReference type="SUPFAM" id="SSF52540">
    <property type="entry name" value="P-loop containing nucleoside triphosphate hydrolases"/>
    <property type="match status" value="1"/>
</dbReference>
<name>A0A316EEZ8_9BACT</name>
<gene>
    <name evidence="2" type="ORF">LV89_00855</name>
</gene>
<sequence length="407" mass="45997">MNEKLIVKNFGPIKDAELDLKKVTVFIGPQGSGKSTLAKLVAICKDKSFLADSHLGKPNLSYFEKYQAQYFINSDTDVEFVTPKYSFNYKPTENNFLLKDSSEMTGELFGRLQATSFHPTFESTKNGYKGYLEIQKRGYGNYRVIYPTVESIVREMIEQLTSKTKYLPTDRLLISSISDSILGLLSAEVALQKSTVSFGGDFEIARLKIPTLFIGYLNITYKYENGRNLVFHNETDSVPLSASASGHQSTIPLHLTVEHFAKEESTHFIVEEPELNLFPTTQKQLVGYLADKCTKKDNELLMTTHSPYVLSSLNNLLFAYQVANKYPEMSDEIATIIPREQWINPDDFEAYYVGENENGEKGGIRSIFNKKTGLIGENELDAISEDLGGEFDALMNIYRTKKRETVN</sequence>
<dbReference type="InterPro" id="IPR051396">
    <property type="entry name" value="Bact_Antivir_Def_Nuclease"/>
</dbReference>
<feature type="domain" description="Endonuclease GajA/Old nuclease/RecF-like AAA" evidence="1">
    <location>
        <begin position="3"/>
        <end position="69"/>
    </location>
</feature>
<dbReference type="PANTHER" id="PTHR43581:SF2">
    <property type="entry name" value="EXCINUCLEASE ATPASE SUBUNIT"/>
    <property type="match status" value="1"/>
</dbReference>
<dbReference type="InterPro" id="IPR027417">
    <property type="entry name" value="P-loop_NTPase"/>
</dbReference>
<dbReference type="PANTHER" id="PTHR43581">
    <property type="entry name" value="ATP/GTP PHOSPHATASE"/>
    <property type="match status" value="1"/>
</dbReference>
<keyword evidence="3" id="KW-1185">Reference proteome</keyword>
<organism evidence="2 3">
    <name type="scientific">Arcicella aurantiaca</name>
    <dbReference type="NCBI Taxonomy" id="591202"/>
    <lineage>
        <taxon>Bacteria</taxon>
        <taxon>Pseudomonadati</taxon>
        <taxon>Bacteroidota</taxon>
        <taxon>Cytophagia</taxon>
        <taxon>Cytophagales</taxon>
        <taxon>Flectobacillaceae</taxon>
        <taxon>Arcicella</taxon>
    </lineage>
</organism>
<reference evidence="2 3" key="1">
    <citation type="submission" date="2018-05" db="EMBL/GenBank/DDBJ databases">
        <title>Genomic Encyclopedia of Archaeal and Bacterial Type Strains, Phase II (KMG-II): from individual species to whole genera.</title>
        <authorList>
            <person name="Goeker M."/>
        </authorList>
    </citation>
    <scope>NUCLEOTIDE SEQUENCE [LARGE SCALE GENOMIC DNA]</scope>
    <source>
        <strain evidence="2 3">DSM 22214</strain>
    </source>
</reference>
<dbReference type="Gene3D" id="3.40.50.300">
    <property type="entry name" value="P-loop containing nucleotide triphosphate hydrolases"/>
    <property type="match status" value="1"/>
</dbReference>
<dbReference type="Pfam" id="PF13175">
    <property type="entry name" value="AAA_15"/>
    <property type="match status" value="2"/>
</dbReference>
<dbReference type="Proteomes" id="UP000245489">
    <property type="component" value="Unassembled WGS sequence"/>
</dbReference>
<dbReference type="AlphaFoldDB" id="A0A316EEZ8"/>
<evidence type="ECO:0000259" key="1">
    <source>
        <dbReference type="Pfam" id="PF13175"/>
    </source>
</evidence>
<proteinExistence type="predicted"/>
<evidence type="ECO:0000313" key="3">
    <source>
        <dbReference type="Proteomes" id="UP000245489"/>
    </source>
</evidence>
<accession>A0A316EEZ8</accession>
<dbReference type="RefSeq" id="WP_109741628.1">
    <property type="nucleotide sequence ID" value="NZ_QGGO01000003.1"/>
</dbReference>
<evidence type="ECO:0000313" key="2">
    <source>
        <dbReference type="EMBL" id="PWK28650.1"/>
    </source>
</evidence>
<dbReference type="InterPro" id="IPR041685">
    <property type="entry name" value="AAA_GajA/Old/RecF-like"/>
</dbReference>
<comment type="caution">
    <text evidence="2">The sequence shown here is derived from an EMBL/GenBank/DDBJ whole genome shotgun (WGS) entry which is preliminary data.</text>
</comment>